<dbReference type="OrthoDB" id="9778912at2"/>
<accession>A0A562BUD6</accession>
<dbReference type="SUPFAM" id="SSF51412">
    <property type="entry name" value="Inosine monophosphate dehydrogenase (IMPDH)"/>
    <property type="match status" value="1"/>
</dbReference>
<evidence type="ECO:0000256" key="3">
    <source>
        <dbReference type="ARBA" id="ARBA00023002"/>
    </source>
</evidence>
<proteinExistence type="predicted"/>
<name>A0A562BUD6_9BURK</name>
<dbReference type="Gene3D" id="3.20.20.70">
    <property type="entry name" value="Aldolase class I"/>
    <property type="match status" value="1"/>
</dbReference>
<dbReference type="Pfam" id="PF03060">
    <property type="entry name" value="NMO"/>
    <property type="match status" value="1"/>
</dbReference>
<dbReference type="Proteomes" id="UP000318141">
    <property type="component" value="Unassembled WGS sequence"/>
</dbReference>
<dbReference type="PANTHER" id="PTHR32332">
    <property type="entry name" value="2-NITROPROPANE DIOXYGENASE"/>
    <property type="match status" value="1"/>
</dbReference>
<dbReference type="EMBL" id="VLJN01000002">
    <property type="protein sequence ID" value="TWG88868.1"/>
    <property type="molecule type" value="Genomic_DNA"/>
</dbReference>
<dbReference type="PANTHER" id="PTHR32332:SF20">
    <property type="entry name" value="2-NITROPROPANE DIOXYGENASE-LIKE PROTEIN"/>
    <property type="match status" value="1"/>
</dbReference>
<sequence>MNKTPAARPAPFRTRLTDLFGIAHPILGGGLMWLSRPRYVAALVNAGCMGFLTPRSFDTPSSFGEALRHCAELTEGRPFGVNLTLSNRAGANDHVQAWLDLALARGVRYFETAGQAPGELIGRIHAGGGVVVHKASSLRHALSAERDGADAVALVGMEEGGHPGRNELPSMLLAAVALEHVRVPLVIGGGIGHGRQLAALLALGADGALIGSRFLVCDEIEAHAAYKQHLLACDEHATVAVLRSLGNTWRVLRNATAERVAALERDGARDYAAFGELLDSRVARDHCYRDGDWQQGMVSLGPSIAFARRTEPLRDIVATLLADARQCLDNLSHVTRVRTQP</sequence>
<dbReference type="AlphaFoldDB" id="A0A562BUD6"/>
<keyword evidence="1" id="KW-0285">Flavoprotein</keyword>
<organism evidence="4 5">
    <name type="scientific">Cupriavidus gilardii J11</name>
    <dbReference type="NCBI Taxonomy" id="936133"/>
    <lineage>
        <taxon>Bacteria</taxon>
        <taxon>Pseudomonadati</taxon>
        <taxon>Pseudomonadota</taxon>
        <taxon>Betaproteobacteria</taxon>
        <taxon>Burkholderiales</taxon>
        <taxon>Burkholderiaceae</taxon>
        <taxon>Cupriavidus</taxon>
    </lineage>
</organism>
<evidence type="ECO:0000256" key="2">
    <source>
        <dbReference type="ARBA" id="ARBA00022643"/>
    </source>
</evidence>
<comment type="caution">
    <text evidence="4">The sequence shown here is derived from an EMBL/GenBank/DDBJ whole genome shotgun (WGS) entry which is preliminary data.</text>
</comment>
<keyword evidence="3" id="KW-0560">Oxidoreductase</keyword>
<evidence type="ECO:0000313" key="5">
    <source>
        <dbReference type="Proteomes" id="UP000318141"/>
    </source>
</evidence>
<evidence type="ECO:0000256" key="1">
    <source>
        <dbReference type="ARBA" id="ARBA00022630"/>
    </source>
</evidence>
<dbReference type="CDD" id="cd04730">
    <property type="entry name" value="NPD_like"/>
    <property type="match status" value="1"/>
</dbReference>
<keyword evidence="5" id="KW-1185">Reference proteome</keyword>
<gene>
    <name evidence="4" type="ORF">L602_001000000670</name>
</gene>
<evidence type="ECO:0000313" key="4">
    <source>
        <dbReference type="EMBL" id="TWG88868.1"/>
    </source>
</evidence>
<dbReference type="InterPro" id="IPR013785">
    <property type="entry name" value="Aldolase_TIM"/>
</dbReference>
<keyword evidence="2" id="KW-0288">FMN</keyword>
<protein>
    <submittedName>
        <fullName evidence="4">Nitronate monooxygenase</fullName>
    </submittedName>
</protein>
<dbReference type="InterPro" id="IPR004136">
    <property type="entry name" value="NMO"/>
</dbReference>
<reference evidence="4 5" key="1">
    <citation type="submission" date="2019-07" db="EMBL/GenBank/DDBJ databases">
        <title>Genome sequencing of lignin-degrading bacterial isolates.</title>
        <authorList>
            <person name="Gladden J."/>
        </authorList>
    </citation>
    <scope>NUCLEOTIDE SEQUENCE [LARGE SCALE GENOMIC DNA]</scope>
    <source>
        <strain evidence="4 5">J11</strain>
    </source>
</reference>
<dbReference type="GO" id="GO:0018580">
    <property type="term" value="F:nitronate monooxygenase activity"/>
    <property type="evidence" value="ECO:0007669"/>
    <property type="project" value="InterPro"/>
</dbReference>
<keyword evidence="4" id="KW-0503">Monooxygenase</keyword>